<name>A0ABN2WB96_9ACTN</name>
<reference evidence="3 4" key="1">
    <citation type="journal article" date="2019" name="Int. J. Syst. Evol. Microbiol.">
        <title>The Global Catalogue of Microorganisms (GCM) 10K type strain sequencing project: providing services to taxonomists for standard genome sequencing and annotation.</title>
        <authorList>
            <consortium name="The Broad Institute Genomics Platform"/>
            <consortium name="The Broad Institute Genome Sequencing Center for Infectious Disease"/>
            <person name="Wu L."/>
            <person name="Ma J."/>
        </authorList>
    </citation>
    <scope>NUCLEOTIDE SEQUENCE [LARGE SCALE GENOMIC DNA]</scope>
    <source>
        <strain evidence="3 4">JCM 15478</strain>
    </source>
</reference>
<sequence>MIVLLGVLVVVLGFATRRNPLLVVGVAGIATGLLGKLSPVEILRTFGESFASSRSVTIFAITLPVIGLLERNGLQQQARTLIGKFGTKLTTGRFLTLYLLLRQLTAAVGLQTIGGPAQSVRPMIAPMAEAATERANGGRPLPEKVREKVRSHSAGTDTVGLFFGEDCFLAIGSILLITGLVNSTYDTHLEPLHLALWAIPSAVCAFFIHGGRLLRLDRQLERELVTGNAEMAVAADGKDGKGGKGGKGAKDAQNEAGAK</sequence>
<accession>A0ABN2WB96</accession>
<feature type="compositionally biased region" description="Basic and acidic residues" evidence="1">
    <location>
        <begin position="236"/>
        <end position="259"/>
    </location>
</feature>
<evidence type="ECO:0000256" key="2">
    <source>
        <dbReference type="SAM" id="Phobius"/>
    </source>
</evidence>
<proteinExistence type="predicted"/>
<dbReference type="EMBL" id="BAAAPE010000013">
    <property type="protein sequence ID" value="GAA2087505.1"/>
    <property type="molecule type" value="Genomic_DNA"/>
</dbReference>
<feature type="transmembrane region" description="Helical" evidence="2">
    <location>
        <begin position="49"/>
        <end position="69"/>
    </location>
</feature>
<dbReference type="Pfam" id="PF06149">
    <property type="entry name" value="DUF969"/>
    <property type="match status" value="1"/>
</dbReference>
<comment type="caution">
    <text evidence="3">The sequence shown here is derived from an EMBL/GenBank/DDBJ whole genome shotgun (WGS) entry which is preliminary data.</text>
</comment>
<feature type="transmembrane region" description="Helical" evidence="2">
    <location>
        <begin position="194"/>
        <end position="214"/>
    </location>
</feature>
<evidence type="ECO:0000256" key="1">
    <source>
        <dbReference type="SAM" id="MobiDB-lite"/>
    </source>
</evidence>
<dbReference type="Proteomes" id="UP001500016">
    <property type="component" value="Unassembled WGS sequence"/>
</dbReference>
<feature type="transmembrane region" description="Helical" evidence="2">
    <location>
        <begin position="159"/>
        <end position="182"/>
    </location>
</feature>
<protein>
    <submittedName>
        <fullName evidence="3">DUF969 domain-containing protein</fullName>
    </submittedName>
</protein>
<feature type="region of interest" description="Disordered" evidence="1">
    <location>
        <begin position="235"/>
        <end position="259"/>
    </location>
</feature>
<keyword evidence="2" id="KW-1133">Transmembrane helix</keyword>
<dbReference type="RefSeq" id="WP_344531573.1">
    <property type="nucleotide sequence ID" value="NZ_BAAAPE010000013.1"/>
</dbReference>
<keyword evidence="4" id="KW-1185">Reference proteome</keyword>
<organism evidence="3 4">
    <name type="scientific">Streptomyces albiaxialis</name>
    <dbReference type="NCBI Taxonomy" id="329523"/>
    <lineage>
        <taxon>Bacteria</taxon>
        <taxon>Bacillati</taxon>
        <taxon>Actinomycetota</taxon>
        <taxon>Actinomycetes</taxon>
        <taxon>Kitasatosporales</taxon>
        <taxon>Streptomycetaceae</taxon>
        <taxon>Streptomyces</taxon>
    </lineage>
</organism>
<evidence type="ECO:0000313" key="3">
    <source>
        <dbReference type="EMBL" id="GAA2087505.1"/>
    </source>
</evidence>
<gene>
    <name evidence="3" type="ORF">GCM10009801_50560</name>
</gene>
<evidence type="ECO:0000313" key="4">
    <source>
        <dbReference type="Proteomes" id="UP001500016"/>
    </source>
</evidence>
<dbReference type="InterPro" id="IPR010374">
    <property type="entry name" value="DUF969"/>
</dbReference>
<keyword evidence="2" id="KW-0472">Membrane</keyword>
<keyword evidence="2" id="KW-0812">Transmembrane</keyword>